<sequence>MNHSSEDILNAFRQIWINRSLESNEDAHTTLLNAIQVDLQDELSHPRVRVSPYQKFHLAVRRIIQSKLTDQDKLVLIRIYEEEITKLTATK</sequence>
<organism evidence="1 2">
    <name type="scientific">Bacillus salitolerans</name>
    <dbReference type="NCBI Taxonomy" id="1437434"/>
    <lineage>
        <taxon>Bacteria</taxon>
        <taxon>Bacillati</taxon>
        <taxon>Bacillota</taxon>
        <taxon>Bacilli</taxon>
        <taxon>Bacillales</taxon>
        <taxon>Bacillaceae</taxon>
        <taxon>Bacillus</taxon>
    </lineage>
</organism>
<name>A0ABW4LPN7_9BACI</name>
<gene>
    <name evidence="1" type="ORF">ACFSCX_11440</name>
</gene>
<comment type="caution">
    <text evidence="1">The sequence shown here is derived from an EMBL/GenBank/DDBJ whole genome shotgun (WGS) entry which is preliminary data.</text>
</comment>
<dbReference type="RefSeq" id="WP_377928364.1">
    <property type="nucleotide sequence ID" value="NZ_JBHUEM010000017.1"/>
</dbReference>
<reference evidence="2" key="1">
    <citation type="journal article" date="2019" name="Int. J. Syst. Evol. Microbiol.">
        <title>The Global Catalogue of Microorganisms (GCM) 10K type strain sequencing project: providing services to taxonomists for standard genome sequencing and annotation.</title>
        <authorList>
            <consortium name="The Broad Institute Genomics Platform"/>
            <consortium name="The Broad Institute Genome Sequencing Center for Infectious Disease"/>
            <person name="Wu L."/>
            <person name="Ma J."/>
        </authorList>
    </citation>
    <scope>NUCLEOTIDE SEQUENCE [LARGE SCALE GENOMIC DNA]</scope>
    <source>
        <strain evidence="2">CCUG 49339</strain>
    </source>
</reference>
<evidence type="ECO:0000313" key="2">
    <source>
        <dbReference type="Proteomes" id="UP001597214"/>
    </source>
</evidence>
<protein>
    <submittedName>
        <fullName evidence="1">Uncharacterized protein</fullName>
    </submittedName>
</protein>
<dbReference type="EMBL" id="JBHUEM010000017">
    <property type="protein sequence ID" value="MFD1737164.1"/>
    <property type="molecule type" value="Genomic_DNA"/>
</dbReference>
<accession>A0ABW4LPN7</accession>
<proteinExistence type="predicted"/>
<evidence type="ECO:0000313" key="1">
    <source>
        <dbReference type="EMBL" id="MFD1737164.1"/>
    </source>
</evidence>
<keyword evidence="2" id="KW-1185">Reference proteome</keyword>
<dbReference type="Proteomes" id="UP001597214">
    <property type="component" value="Unassembled WGS sequence"/>
</dbReference>